<evidence type="ECO:0000256" key="1">
    <source>
        <dbReference type="ARBA" id="ARBA00006328"/>
    </source>
</evidence>
<keyword evidence="2" id="KW-0521">NADP</keyword>
<feature type="domain" description="NmrA-like" evidence="3">
    <location>
        <begin position="1"/>
        <end position="249"/>
    </location>
</feature>
<protein>
    <submittedName>
        <fullName evidence="4">NAD(P)-binding protein</fullName>
    </submittedName>
</protein>
<dbReference type="SUPFAM" id="SSF51735">
    <property type="entry name" value="NAD(P)-binding Rossmann-fold domains"/>
    <property type="match status" value="1"/>
</dbReference>
<dbReference type="PANTHER" id="PTHR42748:SF7">
    <property type="entry name" value="NMRA LIKE REDOX SENSOR 1-RELATED"/>
    <property type="match status" value="1"/>
</dbReference>
<evidence type="ECO:0000259" key="3">
    <source>
        <dbReference type="Pfam" id="PF05368"/>
    </source>
</evidence>
<evidence type="ECO:0000313" key="5">
    <source>
        <dbReference type="Proteomes" id="UP000240883"/>
    </source>
</evidence>
<dbReference type="OrthoDB" id="419598at2759"/>
<dbReference type="InterPro" id="IPR051164">
    <property type="entry name" value="NmrA-like_oxidored"/>
</dbReference>
<evidence type="ECO:0000256" key="2">
    <source>
        <dbReference type="ARBA" id="ARBA00022857"/>
    </source>
</evidence>
<accession>A0A2T2NM66</accession>
<reference evidence="4 5" key="1">
    <citation type="journal article" date="2018" name="Front. Microbiol.">
        <title>Genome-Wide Analysis of Corynespora cassiicola Leaf Fall Disease Putative Effectors.</title>
        <authorList>
            <person name="Lopez D."/>
            <person name="Ribeiro S."/>
            <person name="Label P."/>
            <person name="Fumanal B."/>
            <person name="Venisse J.S."/>
            <person name="Kohler A."/>
            <person name="de Oliveira R.R."/>
            <person name="Labutti K."/>
            <person name="Lipzen A."/>
            <person name="Lail K."/>
            <person name="Bauer D."/>
            <person name="Ohm R.A."/>
            <person name="Barry K.W."/>
            <person name="Spatafora J."/>
            <person name="Grigoriev I.V."/>
            <person name="Martin F.M."/>
            <person name="Pujade-Renaud V."/>
        </authorList>
    </citation>
    <scope>NUCLEOTIDE SEQUENCE [LARGE SCALE GENOMIC DNA]</scope>
    <source>
        <strain evidence="4 5">Philippines</strain>
    </source>
</reference>
<proteinExistence type="inferred from homology"/>
<dbReference type="STRING" id="1448308.A0A2T2NM66"/>
<sequence length="301" mass="33664">MKGSIFVAGATGTQGSPLVKLLLQRSYKVHILVRDPASSKAQNLKSLGAILHAGDLESIDAIENAIDDSQAIYFAIPYAPDATKYAKNIIEAAQRKKVTHVIYSSVARAGDHESFPGWNANYPLASYWTQKHEIEDMVRGANFGHWTILRPAFFMQNFCRPVCDHMFPDLLLRPRKLRVPYRPNTTLDLIGVEDIAKFALRAFESPEEFSGREVALASEKLTASEIAEKLEGVRGEEVGVEYISDEEERQRLAKGDLQSLVLTSYVWHREVGYNVDIGALQKYGITLTPIAEALDRQALDW</sequence>
<dbReference type="GO" id="GO:0005634">
    <property type="term" value="C:nucleus"/>
    <property type="evidence" value="ECO:0007669"/>
    <property type="project" value="TreeGrafter"/>
</dbReference>
<keyword evidence="5" id="KW-1185">Reference proteome</keyword>
<name>A0A2T2NM66_CORCC</name>
<gene>
    <name evidence="4" type="ORF">BS50DRAFT_574929</name>
</gene>
<evidence type="ECO:0000313" key="4">
    <source>
        <dbReference type="EMBL" id="PSN66527.1"/>
    </source>
</evidence>
<dbReference type="AlphaFoldDB" id="A0A2T2NM66"/>
<dbReference type="Gene3D" id="3.40.50.720">
    <property type="entry name" value="NAD(P)-binding Rossmann-like Domain"/>
    <property type="match status" value="1"/>
</dbReference>
<dbReference type="CDD" id="cd05251">
    <property type="entry name" value="NmrA_like_SDR_a"/>
    <property type="match status" value="1"/>
</dbReference>
<dbReference type="InterPro" id="IPR008030">
    <property type="entry name" value="NmrA-like"/>
</dbReference>
<comment type="similarity">
    <text evidence="1">Belongs to the NmrA-type oxidoreductase family.</text>
</comment>
<dbReference type="Pfam" id="PF05368">
    <property type="entry name" value="NmrA"/>
    <property type="match status" value="1"/>
</dbReference>
<dbReference type="Proteomes" id="UP000240883">
    <property type="component" value="Unassembled WGS sequence"/>
</dbReference>
<dbReference type="InterPro" id="IPR036291">
    <property type="entry name" value="NAD(P)-bd_dom_sf"/>
</dbReference>
<organism evidence="4 5">
    <name type="scientific">Corynespora cassiicola Philippines</name>
    <dbReference type="NCBI Taxonomy" id="1448308"/>
    <lineage>
        <taxon>Eukaryota</taxon>
        <taxon>Fungi</taxon>
        <taxon>Dikarya</taxon>
        <taxon>Ascomycota</taxon>
        <taxon>Pezizomycotina</taxon>
        <taxon>Dothideomycetes</taxon>
        <taxon>Pleosporomycetidae</taxon>
        <taxon>Pleosporales</taxon>
        <taxon>Corynesporascaceae</taxon>
        <taxon>Corynespora</taxon>
    </lineage>
</organism>
<dbReference type="PANTHER" id="PTHR42748">
    <property type="entry name" value="NITROGEN METABOLITE REPRESSION PROTEIN NMRA FAMILY MEMBER"/>
    <property type="match status" value="1"/>
</dbReference>
<dbReference type="EMBL" id="KZ678136">
    <property type="protein sequence ID" value="PSN66527.1"/>
    <property type="molecule type" value="Genomic_DNA"/>
</dbReference>